<dbReference type="Pfam" id="PF04545">
    <property type="entry name" value="Sigma70_r4"/>
    <property type="match status" value="1"/>
</dbReference>
<dbReference type="InterPro" id="IPR007630">
    <property type="entry name" value="RNA_pol_sigma70_r4"/>
</dbReference>
<dbReference type="GO" id="GO:0003688">
    <property type="term" value="F:DNA replication origin binding"/>
    <property type="evidence" value="ECO:0007669"/>
    <property type="project" value="InterPro"/>
</dbReference>
<dbReference type="InterPro" id="IPR036388">
    <property type="entry name" value="WH-like_DNA-bd_sf"/>
</dbReference>
<dbReference type="Gene3D" id="1.10.10.10">
    <property type="entry name" value="Winged helix-like DNA-binding domain superfamily/Winged helix DNA-binding domain"/>
    <property type="match status" value="1"/>
</dbReference>
<organism evidence="2 3">
    <name type="scientific">Candidatus Kaiserbacteria bacterium RIFCSPHIGHO2_02_FULL_54_22</name>
    <dbReference type="NCBI Taxonomy" id="1798495"/>
    <lineage>
        <taxon>Bacteria</taxon>
        <taxon>Candidatus Kaiseribacteriota</taxon>
    </lineage>
</organism>
<dbReference type="GO" id="GO:0006270">
    <property type="term" value="P:DNA replication initiation"/>
    <property type="evidence" value="ECO:0007669"/>
    <property type="project" value="InterPro"/>
</dbReference>
<dbReference type="SMART" id="SM00760">
    <property type="entry name" value="Bac_DnaA_C"/>
    <property type="match status" value="1"/>
</dbReference>
<dbReference type="PROSITE" id="PS01008">
    <property type="entry name" value="DNAA"/>
    <property type="match status" value="1"/>
</dbReference>
<dbReference type="PANTHER" id="PTHR30050">
    <property type="entry name" value="CHROMOSOMAL REPLICATION INITIATOR PROTEIN DNAA"/>
    <property type="match status" value="1"/>
</dbReference>
<name>A0A1F6DM93_9BACT</name>
<protein>
    <recommendedName>
        <fullName evidence="1">Chromosomal replication initiator DnaA C-terminal domain-containing protein</fullName>
    </recommendedName>
</protein>
<dbReference type="InterPro" id="IPR013324">
    <property type="entry name" value="RNA_pol_sigma_r3/r4-like"/>
</dbReference>
<dbReference type="SUPFAM" id="SSF47789">
    <property type="entry name" value="C-terminal domain of RNA polymerase alpha subunit"/>
    <property type="match status" value="1"/>
</dbReference>
<dbReference type="GO" id="GO:0006352">
    <property type="term" value="P:DNA-templated transcription initiation"/>
    <property type="evidence" value="ECO:0007669"/>
    <property type="project" value="InterPro"/>
</dbReference>
<dbReference type="CDD" id="cd06571">
    <property type="entry name" value="Bac_DnaA_C"/>
    <property type="match status" value="1"/>
</dbReference>
<evidence type="ECO:0000313" key="2">
    <source>
        <dbReference type="EMBL" id="OGG62555.1"/>
    </source>
</evidence>
<dbReference type="Pfam" id="PF08299">
    <property type="entry name" value="Bac_DnaA_C"/>
    <property type="match status" value="1"/>
</dbReference>
<accession>A0A1F6DM93</accession>
<proteinExistence type="predicted"/>
<dbReference type="GO" id="GO:0005886">
    <property type="term" value="C:plasma membrane"/>
    <property type="evidence" value="ECO:0007669"/>
    <property type="project" value="TreeGrafter"/>
</dbReference>
<dbReference type="GO" id="GO:0003899">
    <property type="term" value="F:DNA-directed RNA polymerase activity"/>
    <property type="evidence" value="ECO:0007669"/>
    <property type="project" value="InterPro"/>
</dbReference>
<evidence type="ECO:0000313" key="3">
    <source>
        <dbReference type="Proteomes" id="UP000178532"/>
    </source>
</evidence>
<reference evidence="2 3" key="1">
    <citation type="journal article" date="2016" name="Nat. Commun.">
        <title>Thousands of microbial genomes shed light on interconnected biogeochemical processes in an aquifer system.</title>
        <authorList>
            <person name="Anantharaman K."/>
            <person name="Brown C.T."/>
            <person name="Hug L.A."/>
            <person name="Sharon I."/>
            <person name="Castelle C.J."/>
            <person name="Probst A.J."/>
            <person name="Thomas B.C."/>
            <person name="Singh A."/>
            <person name="Wilkins M.J."/>
            <person name="Karaoz U."/>
            <person name="Brodie E.L."/>
            <person name="Williams K.H."/>
            <person name="Hubbard S.S."/>
            <person name="Banfield J.F."/>
        </authorList>
    </citation>
    <scope>NUCLEOTIDE SEQUENCE [LARGE SCALE GENOMIC DNA]</scope>
</reference>
<dbReference type="InterPro" id="IPR013159">
    <property type="entry name" value="DnaA_C"/>
</dbReference>
<evidence type="ECO:0000259" key="1">
    <source>
        <dbReference type="SMART" id="SM00760"/>
    </source>
</evidence>
<dbReference type="Gene3D" id="1.10.150.20">
    <property type="entry name" value="5' to 3' exonuclease, C-terminal subdomain"/>
    <property type="match status" value="1"/>
</dbReference>
<gene>
    <name evidence="2" type="ORF">A3C19_01055</name>
</gene>
<dbReference type="STRING" id="1798495.A3C19_01055"/>
<feature type="domain" description="Chromosomal replication initiator DnaA C-terminal" evidence="1">
    <location>
        <begin position="134"/>
        <end position="203"/>
    </location>
</feature>
<dbReference type="SUPFAM" id="SSF48295">
    <property type="entry name" value="TrpR-like"/>
    <property type="match status" value="1"/>
</dbReference>
<sequence>MKLKDNFHFLFVTEIEENEFYKTLILSLGLAPRIVDAFDNAGIHRIRSIAGILRKREEDLLEFRGIGVKALSDVKRKIQQAYEKLRSPSQFIASDDYYFTMSTPAMDIRNDTLPPVLGEISRPIDKTILFKGGGEKDVMATLARYLGFGKDQIKEHTRRHEIVQARQIIMYLLREYAGMSFPAIGRLIGGRDHTTVIHGYKKIKAQILVNAELEHNLRDAIALAKGIHKRKRYAEEAIKNLKDAIQKESISSSALRIRLPQKQKKISGRNMKILELYREGLTLQNIASTIKLTRERVRQIIETTIESLAINESISSGVEIDASVLKDEEKRKRRLLKTPAPIKIPKEHRWTRYYIACKSCGTTTIPHLRKGLCEQCLGVFSGERREEFLKQHGKCELCGILRREAVILYGRDFYITKDKKVYCRECFLKFTGKKLSGYKNYAWSRFYPKCIKCGTVSTPHYARGLCEDCTDILSNEKREKIINEHSKKCDECRIERDTAKKKLGRDLHITSNRNVLCRTCFQKYRRTQQRVIKRTNSIMKPI</sequence>
<dbReference type="InterPro" id="IPR018312">
    <property type="entry name" value="Chromosome_initiator_DnaA_CS"/>
</dbReference>
<dbReference type="GO" id="GO:0005524">
    <property type="term" value="F:ATP binding"/>
    <property type="evidence" value="ECO:0007669"/>
    <property type="project" value="InterPro"/>
</dbReference>
<dbReference type="GO" id="GO:0006275">
    <property type="term" value="P:regulation of DNA replication"/>
    <property type="evidence" value="ECO:0007669"/>
    <property type="project" value="InterPro"/>
</dbReference>
<dbReference type="InterPro" id="IPR011260">
    <property type="entry name" value="RNAP_asu_C"/>
</dbReference>
<dbReference type="InterPro" id="IPR010921">
    <property type="entry name" value="Trp_repressor/repl_initiator"/>
</dbReference>
<dbReference type="Gene3D" id="1.10.1750.10">
    <property type="match status" value="1"/>
</dbReference>
<comment type="caution">
    <text evidence="2">The sequence shown here is derived from an EMBL/GenBank/DDBJ whole genome shotgun (WGS) entry which is preliminary data.</text>
</comment>
<dbReference type="PANTHER" id="PTHR30050:SF2">
    <property type="entry name" value="CHROMOSOMAL REPLICATION INITIATOR PROTEIN DNAA"/>
    <property type="match status" value="1"/>
</dbReference>
<dbReference type="Proteomes" id="UP000178532">
    <property type="component" value="Unassembled WGS sequence"/>
</dbReference>
<dbReference type="AlphaFoldDB" id="A0A1F6DM93"/>
<dbReference type="SUPFAM" id="SSF88659">
    <property type="entry name" value="Sigma3 and sigma4 domains of RNA polymerase sigma factors"/>
    <property type="match status" value="1"/>
</dbReference>
<dbReference type="Pfam" id="PF03118">
    <property type="entry name" value="RNA_pol_A_CTD"/>
    <property type="match status" value="1"/>
</dbReference>
<dbReference type="GO" id="GO:0003700">
    <property type="term" value="F:DNA-binding transcription factor activity"/>
    <property type="evidence" value="ECO:0007669"/>
    <property type="project" value="InterPro"/>
</dbReference>
<dbReference type="EMBL" id="MFLI01000006">
    <property type="protein sequence ID" value="OGG62555.1"/>
    <property type="molecule type" value="Genomic_DNA"/>
</dbReference>